<accession>A0A8H5SRU9</accession>
<reference evidence="4" key="1">
    <citation type="journal article" date="2020" name="BMC Genomics">
        <title>Correction to: Identification and distribution of gene clusters required for synthesis of sphingolipid metabolism inhibitors in diverse species of the filamentous fungus Fusarium.</title>
        <authorList>
            <person name="Kim H.S."/>
            <person name="Lohmar J.M."/>
            <person name="Busman M."/>
            <person name="Brown D.W."/>
            <person name="Naumann T.A."/>
            <person name="Divon H.H."/>
            <person name="Lysoe E."/>
            <person name="Uhlig S."/>
            <person name="Proctor R.H."/>
        </authorList>
    </citation>
    <scope>NUCLEOTIDE SEQUENCE [LARGE SCALE GENOMIC DNA]</scope>
    <source>
        <strain evidence="4">NRRL 25331</strain>
    </source>
</reference>
<dbReference type="InterPro" id="IPR002937">
    <property type="entry name" value="Amino_oxidase"/>
</dbReference>
<comment type="caution">
    <text evidence="3">The sequence shown here is derived from an EMBL/GenBank/DDBJ whole genome shotgun (WGS) entry which is preliminary data.</text>
</comment>
<feature type="domain" description="Amine oxidase" evidence="2">
    <location>
        <begin position="43"/>
        <end position="463"/>
    </location>
</feature>
<keyword evidence="4" id="KW-1185">Reference proteome</keyword>
<dbReference type="AlphaFoldDB" id="A0A8H5SRU9"/>
<name>A0A8H5SRU9_FUSCI</name>
<dbReference type="PANTHER" id="PTHR10742:SF313">
    <property type="entry name" value="AMINE OXIDASE"/>
    <property type="match status" value="1"/>
</dbReference>
<dbReference type="InterPro" id="IPR050281">
    <property type="entry name" value="Flavin_monoamine_oxidase"/>
</dbReference>
<evidence type="ECO:0000313" key="4">
    <source>
        <dbReference type="Proteomes" id="UP000572754"/>
    </source>
</evidence>
<dbReference type="SUPFAM" id="SSF54373">
    <property type="entry name" value="FAD-linked reductases, C-terminal domain"/>
    <property type="match status" value="1"/>
</dbReference>
<reference evidence="3 4" key="2">
    <citation type="submission" date="2020-05" db="EMBL/GenBank/DDBJ databases">
        <title>Identification and distribution of gene clusters putatively required for synthesis of sphingolipid metabolism inhibitors in phylogenetically diverse species of the filamentous fungus Fusarium.</title>
        <authorList>
            <person name="Kim H.-S."/>
            <person name="Busman M."/>
            <person name="Brown D.W."/>
            <person name="Divon H."/>
            <person name="Uhlig S."/>
            <person name="Proctor R.H."/>
        </authorList>
    </citation>
    <scope>NUCLEOTIDE SEQUENCE [LARGE SCALE GENOMIC DNA]</scope>
    <source>
        <strain evidence="3 4">NRRL 25331</strain>
    </source>
</reference>
<dbReference type="EMBL" id="JAAQPE010000747">
    <property type="protein sequence ID" value="KAF5656488.1"/>
    <property type="molecule type" value="Genomic_DNA"/>
</dbReference>
<evidence type="ECO:0000256" key="1">
    <source>
        <dbReference type="SAM" id="SignalP"/>
    </source>
</evidence>
<keyword evidence="1" id="KW-0732">Signal</keyword>
<dbReference type="GO" id="GO:0006598">
    <property type="term" value="P:polyamine catabolic process"/>
    <property type="evidence" value="ECO:0007669"/>
    <property type="project" value="TreeGrafter"/>
</dbReference>
<dbReference type="Pfam" id="PF01593">
    <property type="entry name" value="Amino_oxidase"/>
    <property type="match status" value="1"/>
</dbReference>
<dbReference type="Gene3D" id="3.50.50.60">
    <property type="entry name" value="FAD/NAD(P)-binding domain"/>
    <property type="match status" value="2"/>
</dbReference>
<dbReference type="PANTHER" id="PTHR10742">
    <property type="entry name" value="FLAVIN MONOAMINE OXIDASE"/>
    <property type="match status" value="1"/>
</dbReference>
<dbReference type="Proteomes" id="UP000572754">
    <property type="component" value="Unassembled WGS sequence"/>
</dbReference>
<organism evidence="3 4">
    <name type="scientific">Fusarium circinatum</name>
    <name type="common">Pitch canker fungus</name>
    <name type="synonym">Gibberella circinata</name>
    <dbReference type="NCBI Taxonomy" id="48490"/>
    <lineage>
        <taxon>Eukaryota</taxon>
        <taxon>Fungi</taxon>
        <taxon>Dikarya</taxon>
        <taxon>Ascomycota</taxon>
        <taxon>Pezizomycotina</taxon>
        <taxon>Sordariomycetes</taxon>
        <taxon>Hypocreomycetidae</taxon>
        <taxon>Hypocreales</taxon>
        <taxon>Nectriaceae</taxon>
        <taxon>Fusarium</taxon>
        <taxon>Fusarium fujikuroi species complex</taxon>
    </lineage>
</organism>
<feature type="signal peptide" evidence="1">
    <location>
        <begin position="1"/>
        <end position="21"/>
    </location>
</feature>
<sequence length="514" mass="57927">MKQIPAQLLTVLTAFFTAAEAATLPRDKATCKKTKVAILGAGVAGIAAAQNLTQAKITDFLIVEHNDYIGGRLRSQQFGRNAKTGKPYTIELGANWVEGIGSLETHENPIWKLAQKHGLKTTYADYDALKTFDHKGAKNWTDKIAELDEAFENASGESGEILLDNLQDLSARAGLRTGGWRPDKNDMYAQAADWWGWDFEAAWTPDESGLVFGVAGDNATFGYFSDISNLVIDQRGYNYFLKQEAKTFLKENDPRLLLKTTVEGVEYNKKGVKVTTKDGGCIEASYAICTFSLGVLQKDVIEFKPKLPHWKQSAIDQFAMGTYTKIFMQFNESFWDIDAQYQLYTDPIERGRYPLFQPLNGKGFLEGSNIIFATVTGEQAYQVERQQTRRLKHKSWRFCSPCTLIRRSTSLQHSLTLAGALNRMTLEKHQNLRSNVERLWFAGEANSAEFFGFVHGGYTEGREIGHRIGRIINGEAGDDEFDMERYEVLHGTTHRDEYNDENGWLFPYDVDGDN</sequence>
<gene>
    <name evidence="3" type="ORF">FCIRC_13627</name>
</gene>
<dbReference type="Gene3D" id="3.90.660.10">
    <property type="match status" value="1"/>
</dbReference>
<protein>
    <submittedName>
        <fullName evidence="3">N1-acetylpolyamine oxidase</fullName>
    </submittedName>
</protein>
<evidence type="ECO:0000313" key="3">
    <source>
        <dbReference type="EMBL" id="KAF5656488.1"/>
    </source>
</evidence>
<dbReference type="GO" id="GO:0016491">
    <property type="term" value="F:oxidoreductase activity"/>
    <property type="evidence" value="ECO:0007669"/>
    <property type="project" value="InterPro"/>
</dbReference>
<dbReference type="SUPFAM" id="SSF51905">
    <property type="entry name" value="FAD/NAD(P)-binding domain"/>
    <property type="match status" value="1"/>
</dbReference>
<proteinExistence type="predicted"/>
<feature type="chain" id="PRO_5033986010" evidence="1">
    <location>
        <begin position="22"/>
        <end position="514"/>
    </location>
</feature>
<evidence type="ECO:0000259" key="2">
    <source>
        <dbReference type="Pfam" id="PF01593"/>
    </source>
</evidence>
<dbReference type="InterPro" id="IPR036188">
    <property type="entry name" value="FAD/NAD-bd_sf"/>
</dbReference>